<evidence type="ECO:0000256" key="8">
    <source>
        <dbReference type="ARBA" id="ARBA00023268"/>
    </source>
</evidence>
<dbReference type="SUPFAM" id="SSF50630">
    <property type="entry name" value="Acid proteases"/>
    <property type="match status" value="1"/>
</dbReference>
<dbReference type="InterPro" id="IPR005162">
    <property type="entry name" value="Retrotrans_gag_dom"/>
</dbReference>
<keyword evidence="1" id="KW-0645">Protease</keyword>
<keyword evidence="8" id="KW-0511">Multifunctional enzyme</keyword>
<dbReference type="PANTHER" id="PTHR37984">
    <property type="entry name" value="PROTEIN CBG26694"/>
    <property type="match status" value="1"/>
</dbReference>
<dbReference type="Gene3D" id="3.30.70.270">
    <property type="match status" value="2"/>
</dbReference>
<evidence type="ECO:0000256" key="4">
    <source>
        <dbReference type="ARBA" id="ARBA00022722"/>
    </source>
</evidence>
<dbReference type="CDD" id="cd01647">
    <property type="entry name" value="RT_LTR"/>
    <property type="match status" value="1"/>
</dbReference>
<dbReference type="GO" id="GO:0008233">
    <property type="term" value="F:peptidase activity"/>
    <property type="evidence" value="ECO:0007669"/>
    <property type="project" value="UniProtKB-KW"/>
</dbReference>
<dbReference type="Pfam" id="PF00078">
    <property type="entry name" value="RVT_1"/>
    <property type="match status" value="1"/>
</dbReference>
<evidence type="ECO:0000256" key="2">
    <source>
        <dbReference type="ARBA" id="ARBA00022679"/>
    </source>
</evidence>
<dbReference type="InterPro" id="IPR043502">
    <property type="entry name" value="DNA/RNA_pol_sf"/>
</dbReference>
<dbReference type="Proteomes" id="UP001165190">
    <property type="component" value="Unassembled WGS sequence"/>
</dbReference>
<evidence type="ECO:0000259" key="10">
    <source>
        <dbReference type="PROSITE" id="PS50878"/>
    </source>
</evidence>
<dbReference type="Pfam" id="PF17919">
    <property type="entry name" value="RT_RNaseH_2"/>
    <property type="match status" value="1"/>
</dbReference>
<evidence type="ECO:0000256" key="5">
    <source>
        <dbReference type="ARBA" id="ARBA00022759"/>
    </source>
</evidence>
<dbReference type="InterPro" id="IPR050951">
    <property type="entry name" value="Retrovirus_Pol_polyprotein"/>
</dbReference>
<dbReference type="PROSITE" id="PS50878">
    <property type="entry name" value="RT_POL"/>
    <property type="match status" value="1"/>
</dbReference>
<dbReference type="InterPro" id="IPR021109">
    <property type="entry name" value="Peptidase_aspartic_dom_sf"/>
</dbReference>
<keyword evidence="4" id="KW-0540">Nuclease</keyword>
<dbReference type="InterPro" id="IPR000477">
    <property type="entry name" value="RT_dom"/>
</dbReference>
<dbReference type="InterPro" id="IPR041577">
    <property type="entry name" value="RT_RNaseH_2"/>
</dbReference>
<dbReference type="Gene3D" id="3.10.10.10">
    <property type="entry name" value="HIV Type 1 Reverse Transcriptase, subunit A, domain 1"/>
    <property type="match status" value="1"/>
</dbReference>
<dbReference type="GO" id="GO:0004519">
    <property type="term" value="F:endonuclease activity"/>
    <property type="evidence" value="ECO:0007669"/>
    <property type="project" value="UniProtKB-KW"/>
</dbReference>
<keyword evidence="12" id="KW-1185">Reference proteome</keyword>
<keyword evidence="6" id="KW-0378">Hydrolase</keyword>
<protein>
    <recommendedName>
        <fullName evidence="10">Reverse transcriptase domain-containing protein</fullName>
    </recommendedName>
</protein>
<feature type="region of interest" description="Disordered" evidence="9">
    <location>
        <begin position="198"/>
        <end position="237"/>
    </location>
</feature>
<evidence type="ECO:0000313" key="11">
    <source>
        <dbReference type="EMBL" id="GMI72124.1"/>
    </source>
</evidence>
<keyword evidence="3" id="KW-0548">Nucleotidyltransferase</keyword>
<dbReference type="SUPFAM" id="SSF56672">
    <property type="entry name" value="DNA/RNA polymerases"/>
    <property type="match status" value="1"/>
</dbReference>
<dbReference type="AlphaFoldDB" id="A0A9W7LPH6"/>
<accession>A0A9W7LPH6</accession>
<proteinExistence type="predicted"/>
<dbReference type="FunFam" id="3.10.10.10:FF:000007">
    <property type="entry name" value="Retrovirus-related Pol polyprotein from transposon 17.6-like Protein"/>
    <property type="match status" value="1"/>
</dbReference>
<dbReference type="GO" id="GO:0006508">
    <property type="term" value="P:proteolysis"/>
    <property type="evidence" value="ECO:0007669"/>
    <property type="project" value="UniProtKB-KW"/>
</dbReference>
<dbReference type="Pfam" id="PF08284">
    <property type="entry name" value="RVP_2"/>
    <property type="match status" value="1"/>
</dbReference>
<organism evidence="11 12">
    <name type="scientific">Hibiscus trionum</name>
    <name type="common">Flower of an hour</name>
    <dbReference type="NCBI Taxonomy" id="183268"/>
    <lineage>
        <taxon>Eukaryota</taxon>
        <taxon>Viridiplantae</taxon>
        <taxon>Streptophyta</taxon>
        <taxon>Embryophyta</taxon>
        <taxon>Tracheophyta</taxon>
        <taxon>Spermatophyta</taxon>
        <taxon>Magnoliopsida</taxon>
        <taxon>eudicotyledons</taxon>
        <taxon>Gunneridae</taxon>
        <taxon>Pentapetalae</taxon>
        <taxon>rosids</taxon>
        <taxon>malvids</taxon>
        <taxon>Malvales</taxon>
        <taxon>Malvaceae</taxon>
        <taxon>Malvoideae</taxon>
        <taxon>Hibiscus</taxon>
    </lineage>
</organism>
<comment type="caution">
    <text evidence="11">The sequence shown here is derived from an EMBL/GenBank/DDBJ whole genome shotgun (WGS) entry which is preliminary data.</text>
</comment>
<dbReference type="InterPro" id="IPR043128">
    <property type="entry name" value="Rev_trsase/Diguanyl_cyclase"/>
</dbReference>
<evidence type="ECO:0000256" key="6">
    <source>
        <dbReference type="ARBA" id="ARBA00022801"/>
    </source>
</evidence>
<feature type="compositionally biased region" description="Polar residues" evidence="9">
    <location>
        <begin position="213"/>
        <end position="227"/>
    </location>
</feature>
<dbReference type="CDD" id="cd00303">
    <property type="entry name" value="retropepsin_like"/>
    <property type="match status" value="1"/>
</dbReference>
<keyword evidence="7" id="KW-0695">RNA-directed DNA polymerase</keyword>
<sequence>MNRSVNNNFAYKLLCPTFDGSNFKEWILKLEQYFEAEMVPDSAKVRVVMLHLEGCALQWHQFVSKNQRGLHQVNWNEYLALIHGRFALEGFEDPFADLVALRQTESVHRYYEEFIQLLNQVELPDDYVLSMFKNHLRIEISPMVKLLNPKNLIDAFNLAKHVEEMVFPKKLSMNTTRGFSPTSLSVVYSKPGANYSKGGGGTSGAASGYPQPKFTTPESSNSGNTKPASGANHREPGKMLSSNEIEERRRKGLCFWCAAKYTPGHKYAKTQLYQIFVEGNEEELEPEIFLNCEDNHELLASDKQLEEEPKLSLNALWGDSHVETMKLMFTTGGCQGIALVDTGSTHNFVSYGMVKRMRLRVHQGTQLKVTMADENCLTTGGECKGVEWHVQGHQFVADFLVLPLKNCDMVLVIQWLTGLGNVKWNFAEHIMEFQHSGDRVKLMEIQAGELQWIETNACEKLLRMHRGSYSAVVYLINPQLGVTTRDEVLPVEIQELLLQFKDVFEEPQGLPPDRGHDHKIKLVKEETVVKVKPYRHPTYQKDAIEKMVKEMLQAGIIRDSDSSFPSPVVMVRKKYDTWRMCVDYRRLNQFTIKDSFPMPVIEELLDELGSASFFSKLDLRSGYHQIRMHEADIPKTTFRTHEGHYEFLVMPFGLTNAPAIFQGLMNRVFKPQLRKYVLVFFDDILVYSPDWNSHLLYLRKVLKVLRTQKLYAKQSKCCFRAVEVDYLGYVISKGTILMDQSKVKCIREWPTPKSVKELRGFIGLSGYYRRFVQGYGCIARPLTELLKKDGWKWSQVEESAFERLKQCVSSAPVLALPDFNVPFIVETDASNVGVGAVLVQKGRPVAFYSKGLRV</sequence>
<dbReference type="OrthoDB" id="1738534at2759"/>
<dbReference type="FunFam" id="3.30.70.270:FF:000020">
    <property type="entry name" value="Transposon Tf2-6 polyprotein-like Protein"/>
    <property type="match status" value="1"/>
</dbReference>
<dbReference type="EMBL" id="BSYR01000010">
    <property type="protein sequence ID" value="GMI72124.1"/>
    <property type="molecule type" value="Genomic_DNA"/>
</dbReference>
<dbReference type="Gene3D" id="2.40.70.10">
    <property type="entry name" value="Acid Proteases"/>
    <property type="match status" value="1"/>
</dbReference>
<gene>
    <name evidence="11" type="ORF">HRI_000881700</name>
</gene>
<evidence type="ECO:0000313" key="12">
    <source>
        <dbReference type="Proteomes" id="UP001165190"/>
    </source>
</evidence>
<reference evidence="11" key="1">
    <citation type="submission" date="2023-05" db="EMBL/GenBank/DDBJ databases">
        <title>Genome and transcriptome analyses reveal genes involved in the formation of fine ridges on petal epidermal cells in Hibiscus trionum.</title>
        <authorList>
            <person name="Koshimizu S."/>
            <person name="Masuda S."/>
            <person name="Ishii T."/>
            <person name="Shirasu K."/>
            <person name="Hoshino A."/>
            <person name="Arita M."/>
        </authorList>
    </citation>
    <scope>NUCLEOTIDE SEQUENCE</scope>
    <source>
        <strain evidence="11">Hamamatsu line</strain>
    </source>
</reference>
<dbReference type="GO" id="GO:0003964">
    <property type="term" value="F:RNA-directed DNA polymerase activity"/>
    <property type="evidence" value="ECO:0007669"/>
    <property type="project" value="UniProtKB-KW"/>
</dbReference>
<keyword evidence="2" id="KW-0808">Transferase</keyword>
<feature type="domain" description="Reverse transcriptase" evidence="10">
    <location>
        <begin position="552"/>
        <end position="731"/>
    </location>
</feature>
<evidence type="ECO:0000256" key="1">
    <source>
        <dbReference type="ARBA" id="ARBA00022670"/>
    </source>
</evidence>
<dbReference type="PANTHER" id="PTHR37984:SF5">
    <property type="entry name" value="PROTEIN NYNRIN-LIKE"/>
    <property type="match status" value="1"/>
</dbReference>
<evidence type="ECO:0000256" key="7">
    <source>
        <dbReference type="ARBA" id="ARBA00022918"/>
    </source>
</evidence>
<evidence type="ECO:0000256" key="3">
    <source>
        <dbReference type="ARBA" id="ARBA00022695"/>
    </source>
</evidence>
<evidence type="ECO:0000256" key="9">
    <source>
        <dbReference type="SAM" id="MobiDB-lite"/>
    </source>
</evidence>
<keyword evidence="5" id="KW-0255">Endonuclease</keyword>
<dbReference type="Pfam" id="PF03732">
    <property type="entry name" value="Retrotrans_gag"/>
    <property type="match status" value="1"/>
</dbReference>
<name>A0A9W7LPH6_HIBTR</name>